<gene>
    <name evidence="6" type="ORF">ADINL_0388</name>
</gene>
<evidence type="ECO:0000313" key="6">
    <source>
        <dbReference type="EMBL" id="KDE41083.1"/>
    </source>
</evidence>
<name>A0A063Y442_9GAMM</name>
<dbReference type="EMBL" id="JMSZ01000010">
    <property type="protein sequence ID" value="KDE41083.1"/>
    <property type="molecule type" value="Genomic_DNA"/>
</dbReference>
<comment type="similarity">
    <text evidence="4">Belongs to the ABC transporter superfamily. Macrolide exporter (TC 3.A.1.122) family.</text>
</comment>
<dbReference type="PROSITE" id="PS00211">
    <property type="entry name" value="ABC_TRANSPORTER_1"/>
    <property type="match status" value="1"/>
</dbReference>
<dbReference type="InterPro" id="IPR003593">
    <property type="entry name" value="AAA+_ATPase"/>
</dbReference>
<proteinExistence type="inferred from homology"/>
<dbReference type="GO" id="GO:0016887">
    <property type="term" value="F:ATP hydrolysis activity"/>
    <property type="evidence" value="ECO:0007669"/>
    <property type="project" value="InterPro"/>
</dbReference>
<reference evidence="6 7" key="1">
    <citation type="journal article" date="2005" name="Int. J. Syst. Evol. Microbiol.">
        <title>Nitrincola lacisaponensis gen. nov., sp. nov., a novel alkaliphilic bacterium isolated from an alkaline, saline lake.</title>
        <authorList>
            <person name="Dimitriu P.A."/>
            <person name="Shukla S.K."/>
            <person name="Conradt J."/>
            <person name="Marquez M.C."/>
            <person name="Ventosa A."/>
            <person name="Maglia A."/>
            <person name="Peyton B.M."/>
            <person name="Pinkart H.C."/>
            <person name="Mormile M.R."/>
        </authorList>
    </citation>
    <scope>NUCLEOTIDE SEQUENCE [LARGE SCALE GENOMIC DNA]</scope>
    <source>
        <strain evidence="6 7">4CA</strain>
    </source>
</reference>
<evidence type="ECO:0000259" key="5">
    <source>
        <dbReference type="PROSITE" id="PS50893"/>
    </source>
</evidence>
<dbReference type="GO" id="GO:0005886">
    <property type="term" value="C:plasma membrane"/>
    <property type="evidence" value="ECO:0007669"/>
    <property type="project" value="TreeGrafter"/>
</dbReference>
<dbReference type="InterPro" id="IPR027417">
    <property type="entry name" value="P-loop_NTPase"/>
</dbReference>
<dbReference type="PANTHER" id="PTHR24220:SF86">
    <property type="entry name" value="ABC TRANSPORTER ABCH.1"/>
    <property type="match status" value="1"/>
</dbReference>
<dbReference type="InterPro" id="IPR017911">
    <property type="entry name" value="MacB-like_ATP-bd"/>
</dbReference>
<dbReference type="GO" id="GO:0022857">
    <property type="term" value="F:transmembrane transporter activity"/>
    <property type="evidence" value="ECO:0007669"/>
    <property type="project" value="TreeGrafter"/>
</dbReference>
<evidence type="ECO:0000256" key="3">
    <source>
        <dbReference type="ARBA" id="ARBA00022840"/>
    </source>
</evidence>
<dbReference type="CDD" id="cd03255">
    <property type="entry name" value="ABC_MJ0796_LolCDE_FtsE"/>
    <property type="match status" value="1"/>
</dbReference>
<dbReference type="Gene3D" id="3.40.50.300">
    <property type="entry name" value="P-loop containing nucleotide triphosphate hydrolases"/>
    <property type="match status" value="1"/>
</dbReference>
<dbReference type="SUPFAM" id="SSF52540">
    <property type="entry name" value="P-loop containing nucleoside triphosphate hydrolases"/>
    <property type="match status" value="1"/>
</dbReference>
<dbReference type="AlphaFoldDB" id="A0A063Y442"/>
<evidence type="ECO:0000256" key="4">
    <source>
        <dbReference type="ARBA" id="ARBA00038388"/>
    </source>
</evidence>
<evidence type="ECO:0000256" key="2">
    <source>
        <dbReference type="ARBA" id="ARBA00022741"/>
    </source>
</evidence>
<feature type="domain" description="ABC transporter" evidence="5">
    <location>
        <begin position="11"/>
        <end position="231"/>
    </location>
</feature>
<dbReference type="GO" id="GO:1902495">
    <property type="term" value="C:transmembrane transporter complex"/>
    <property type="evidence" value="ECO:0007669"/>
    <property type="project" value="UniProtKB-ARBA"/>
</dbReference>
<dbReference type="GO" id="GO:0005524">
    <property type="term" value="F:ATP binding"/>
    <property type="evidence" value="ECO:0007669"/>
    <property type="project" value="UniProtKB-KW"/>
</dbReference>
<dbReference type="FunFam" id="3.40.50.300:FF:000032">
    <property type="entry name" value="Export ABC transporter ATP-binding protein"/>
    <property type="match status" value="1"/>
</dbReference>
<dbReference type="InterPro" id="IPR015854">
    <property type="entry name" value="ABC_transpr_LolD-like"/>
</dbReference>
<dbReference type="SMART" id="SM00382">
    <property type="entry name" value="AAA"/>
    <property type="match status" value="1"/>
</dbReference>
<dbReference type="Proteomes" id="UP000027318">
    <property type="component" value="Unassembled WGS sequence"/>
</dbReference>
<dbReference type="InterPro" id="IPR003439">
    <property type="entry name" value="ABC_transporter-like_ATP-bd"/>
</dbReference>
<dbReference type="Pfam" id="PF00005">
    <property type="entry name" value="ABC_tran"/>
    <property type="match status" value="1"/>
</dbReference>
<dbReference type="RefSeq" id="WP_036543335.1">
    <property type="nucleotide sequence ID" value="NZ_JBKBNO010000007.1"/>
</dbReference>
<dbReference type="PATRIC" id="fig|267850.7.peg.384"/>
<dbReference type="OrthoDB" id="9802264at2"/>
<protein>
    <submittedName>
        <fullName evidence="6">ABC transporter, ATP-binding protein</fullName>
    </submittedName>
</protein>
<accession>A0A063Y442</accession>
<organism evidence="6 7">
    <name type="scientific">Nitrincola lacisaponensis</name>
    <dbReference type="NCBI Taxonomy" id="267850"/>
    <lineage>
        <taxon>Bacteria</taxon>
        <taxon>Pseudomonadati</taxon>
        <taxon>Pseudomonadota</taxon>
        <taxon>Gammaproteobacteria</taxon>
        <taxon>Oceanospirillales</taxon>
        <taxon>Oceanospirillaceae</taxon>
        <taxon>Nitrincola</taxon>
    </lineage>
</organism>
<evidence type="ECO:0000256" key="1">
    <source>
        <dbReference type="ARBA" id="ARBA00022448"/>
    </source>
</evidence>
<evidence type="ECO:0000313" key="7">
    <source>
        <dbReference type="Proteomes" id="UP000027318"/>
    </source>
</evidence>
<dbReference type="STRING" id="267850.ADINL_0388"/>
<sequence>MTLPTTDEIILEAQHVAKWFPTQDQRLNLFSDLNLRVHTGQTLAIVGRSGAGKSTLLSLLAGLDQPSEGQIYLAGHQLATLDDRTRADLRARQISFIFQSFHLLPELTALDNVRLALEIRGDRHADEQARHWLSEVGLGNRMQHYPAQLSGGEQQRVAIARAFATQPALLFADEPTGNLDEETGHQIIEQLFDLNTRENTTLILITHDPELAARCQRCVTLHAGQLHEATA</sequence>
<keyword evidence="2" id="KW-0547">Nucleotide-binding</keyword>
<dbReference type="PANTHER" id="PTHR24220">
    <property type="entry name" value="IMPORT ATP-BINDING PROTEIN"/>
    <property type="match status" value="1"/>
</dbReference>
<dbReference type="InterPro" id="IPR017871">
    <property type="entry name" value="ABC_transporter-like_CS"/>
</dbReference>
<keyword evidence="1" id="KW-0813">Transport</keyword>
<dbReference type="PROSITE" id="PS50893">
    <property type="entry name" value="ABC_TRANSPORTER_2"/>
    <property type="match status" value="1"/>
</dbReference>
<keyword evidence="3 6" id="KW-0067">ATP-binding</keyword>
<comment type="caution">
    <text evidence="6">The sequence shown here is derived from an EMBL/GenBank/DDBJ whole genome shotgun (WGS) entry which is preliminary data.</text>
</comment>
<keyword evidence="7" id="KW-1185">Reference proteome</keyword>